<accession>A0A9P5BUY1</accession>
<organism evidence="2 3">
    <name type="scientific">Colletotrichum siamense</name>
    <name type="common">Anthracnose fungus</name>
    <dbReference type="NCBI Taxonomy" id="690259"/>
    <lineage>
        <taxon>Eukaryota</taxon>
        <taxon>Fungi</taxon>
        <taxon>Dikarya</taxon>
        <taxon>Ascomycota</taxon>
        <taxon>Pezizomycotina</taxon>
        <taxon>Sordariomycetes</taxon>
        <taxon>Hypocreomycetidae</taxon>
        <taxon>Glomerellales</taxon>
        <taxon>Glomerellaceae</taxon>
        <taxon>Colletotrichum</taxon>
        <taxon>Colletotrichum gloeosporioides species complex</taxon>
    </lineage>
</organism>
<keyword evidence="3" id="KW-1185">Reference proteome</keyword>
<gene>
    <name evidence="2" type="ORF">CGCSCA2_v013379</name>
</gene>
<proteinExistence type="predicted"/>
<dbReference type="EMBL" id="QPMT01000068">
    <property type="protein sequence ID" value="KAF4845722.1"/>
    <property type="molecule type" value="Genomic_DNA"/>
</dbReference>
<dbReference type="AlphaFoldDB" id="A0A9P5BUY1"/>
<sequence>MSLRTLPLSAGSFRNLPKSYLLSLKHQLKEQPVCFQSSSTRLGSGDEALPGSRASDRDYPWLFLGDFGAPWETESQRKGVNELLADLRRSSHASSSRTTAASLAATPTVPPAIRQILHIPEPPPLPPRRVPRFDATGRRVPPGPPPPRSWLSRSCSNATRYNSAHAIAVRGAVKGLPGSYEPDKGSLTDLLLRRMALNWELQRDYDRYYLHTLPSRVRASLARYVGLWYEAGLSAADLRNILIPPAVDEEDGAQLFQEPEDLVSLNNDIYFLDLTGSIGCSMSVKELADVLFPLQLALAPEEVHDSWDTAEAPSLPPKLLPNITHLCLAVTPGAGADGPGVSWKQLLALTAKLPTLTHLSLAYWPEPALTPKAKFATIVSPEGHTSQYAGTGAYSHTLDDDWTEAVIMLRKLSKCLYGLEHLDITGCGAWFKALMVNVDGDKVDWNGPWSKVSSLVLKYGYEISENTPIADGQRYLEAAEMAKAIERYIVGQRGGKGRFITVERDQIDEAFAHTVI</sequence>
<evidence type="ECO:0008006" key="4">
    <source>
        <dbReference type="Google" id="ProtNLM"/>
    </source>
</evidence>
<reference evidence="2" key="1">
    <citation type="submission" date="2019-06" db="EMBL/GenBank/DDBJ databases">
        <authorList>
            <person name="Gan P."/>
            <person name="Shirasu K."/>
        </authorList>
    </citation>
    <scope>NUCLEOTIDE SEQUENCE [LARGE SCALE GENOMIC DNA]</scope>
    <source>
        <strain evidence="2">CAD2</strain>
    </source>
</reference>
<evidence type="ECO:0000256" key="1">
    <source>
        <dbReference type="SAM" id="MobiDB-lite"/>
    </source>
</evidence>
<comment type="caution">
    <text evidence="2">The sequence shown here is derived from an EMBL/GenBank/DDBJ whole genome shotgun (WGS) entry which is preliminary data.</text>
</comment>
<dbReference type="OrthoDB" id="5278911at2759"/>
<dbReference type="Proteomes" id="UP000711996">
    <property type="component" value="Unassembled WGS sequence"/>
</dbReference>
<name>A0A9P5BUY1_COLSI</name>
<feature type="region of interest" description="Disordered" evidence="1">
    <location>
        <begin position="117"/>
        <end position="150"/>
    </location>
</feature>
<protein>
    <recommendedName>
        <fullName evidence="4">Tafazzin</fullName>
    </recommendedName>
</protein>
<evidence type="ECO:0000313" key="2">
    <source>
        <dbReference type="EMBL" id="KAF4845722.1"/>
    </source>
</evidence>
<evidence type="ECO:0000313" key="3">
    <source>
        <dbReference type="Proteomes" id="UP000711996"/>
    </source>
</evidence>